<accession>A0ABY9R2T0</accession>
<dbReference type="RefSeq" id="WP_309541704.1">
    <property type="nucleotide sequence ID" value="NZ_CP133659.1"/>
</dbReference>
<keyword evidence="2" id="KW-0472">Membrane</keyword>
<dbReference type="EMBL" id="CP133659">
    <property type="protein sequence ID" value="WMW65749.1"/>
    <property type="molecule type" value="Genomic_DNA"/>
</dbReference>
<evidence type="ECO:0000256" key="2">
    <source>
        <dbReference type="SAM" id="Phobius"/>
    </source>
</evidence>
<name>A0ABY9R2T0_9BACT</name>
<keyword evidence="2" id="KW-1133">Transmembrane helix</keyword>
<evidence type="ECO:0000256" key="1">
    <source>
        <dbReference type="SAM" id="Coils"/>
    </source>
</evidence>
<evidence type="ECO:0000313" key="3">
    <source>
        <dbReference type="EMBL" id="WMW65749.1"/>
    </source>
</evidence>
<keyword evidence="4" id="KW-1185">Reference proteome</keyword>
<organism evidence="3 4">
    <name type="scientific">Nitratidesulfovibrio liaohensis</name>
    <dbReference type="NCBI Taxonomy" id="2604158"/>
    <lineage>
        <taxon>Bacteria</taxon>
        <taxon>Pseudomonadati</taxon>
        <taxon>Thermodesulfobacteriota</taxon>
        <taxon>Desulfovibrionia</taxon>
        <taxon>Desulfovibrionales</taxon>
        <taxon>Desulfovibrionaceae</taxon>
        <taxon>Nitratidesulfovibrio</taxon>
    </lineage>
</organism>
<gene>
    <name evidence="3" type="ORF">KPS_000258</name>
</gene>
<keyword evidence="2" id="KW-0812">Transmembrane</keyword>
<protein>
    <recommendedName>
        <fullName evidence="5">Four helix bundle sensory module for signal transduction</fullName>
    </recommendedName>
</protein>
<evidence type="ECO:0008006" key="5">
    <source>
        <dbReference type="Google" id="ProtNLM"/>
    </source>
</evidence>
<proteinExistence type="predicted"/>
<sequence length="256" mass="28397">MSLERKFFKIANAFMMAVATLAILSAIIAGVYGLMLRHSSVNTTISQPTVSYDELKAAKAEMKAKNQAKATASATPTPTLNDKIIDEDAIPPEFLPILNEIEMSISSFAKKTGQPPVKDKLRSNIYHAAKEYEAIVPIDKTLAALKTETKKLEEDADRISQMQKVDEEYIEWPDFLSFFFGAYQKNINKQVHNIEAAKAAAEQDKIQSYFVLVGAGCAFGSFIFTTLILLLFSIDKNIYAIKSAHCKNEQEQGEVA</sequence>
<keyword evidence="1" id="KW-0175">Coiled coil</keyword>
<reference evidence="3" key="1">
    <citation type="submission" date="2023-09" db="EMBL/GenBank/DDBJ databases">
        <authorList>
            <consortium name="CW5 consortium"/>
            <person name="Lu C.-W."/>
        </authorList>
    </citation>
    <scope>NUCLEOTIDE SEQUENCE</scope>
    <source>
        <strain evidence="3">KPS</strain>
    </source>
</reference>
<evidence type="ECO:0000313" key="4">
    <source>
        <dbReference type="Proteomes" id="UP001180616"/>
    </source>
</evidence>
<dbReference type="Proteomes" id="UP001180616">
    <property type="component" value="Chromosome"/>
</dbReference>
<feature type="transmembrane region" description="Helical" evidence="2">
    <location>
        <begin position="209"/>
        <end position="232"/>
    </location>
</feature>
<feature type="coiled-coil region" evidence="1">
    <location>
        <begin position="142"/>
        <end position="204"/>
    </location>
</feature>